<dbReference type="SUPFAM" id="SSF53474">
    <property type="entry name" value="alpha/beta-Hydrolases"/>
    <property type="match status" value="1"/>
</dbReference>
<dbReference type="RefSeq" id="WP_047263028.1">
    <property type="nucleotide sequence ID" value="NZ_CP011542.1"/>
</dbReference>
<dbReference type="Proteomes" id="UP000035199">
    <property type="component" value="Chromosome"/>
</dbReference>
<reference evidence="3" key="2">
    <citation type="submission" date="2015-05" db="EMBL/GenBank/DDBJ databases">
        <title>Complete genome sequence of Corynebacterium mustelae DSM 45274, isolated from various tissues of a male ferret with lethal sepsis.</title>
        <authorList>
            <person name="Ruckert C."/>
            <person name="Albersmeier A."/>
            <person name="Winkler A."/>
            <person name="Tauch A."/>
        </authorList>
    </citation>
    <scope>NUCLEOTIDE SEQUENCE [LARGE SCALE GENOMIC DNA]</scope>
    <source>
        <strain evidence="3">DSM 45274</strain>
    </source>
</reference>
<name>A0A0G3H183_9CORY</name>
<evidence type="ECO:0000313" key="2">
    <source>
        <dbReference type="EMBL" id="AKK07134.1"/>
    </source>
</evidence>
<keyword evidence="3" id="KW-1185">Reference proteome</keyword>
<feature type="signal peptide" evidence="1">
    <location>
        <begin position="1"/>
        <end position="34"/>
    </location>
</feature>
<dbReference type="InterPro" id="IPR000801">
    <property type="entry name" value="Esterase-like"/>
</dbReference>
<dbReference type="PANTHER" id="PTHR48098:SF1">
    <property type="entry name" value="DIACYLGLYCEROL ACYLTRANSFERASE_MYCOLYLTRANSFERASE AG85A"/>
    <property type="match status" value="1"/>
</dbReference>
<dbReference type="STRING" id="571915.CMUST_14205"/>
<dbReference type="GO" id="GO:0016747">
    <property type="term" value="F:acyltransferase activity, transferring groups other than amino-acyl groups"/>
    <property type="evidence" value="ECO:0007669"/>
    <property type="project" value="TreeGrafter"/>
</dbReference>
<evidence type="ECO:0000313" key="3">
    <source>
        <dbReference type="Proteomes" id="UP000035199"/>
    </source>
</evidence>
<dbReference type="InterPro" id="IPR050583">
    <property type="entry name" value="Mycobacterial_A85_antigen"/>
</dbReference>
<accession>A0A0G3H183</accession>
<sequence>MKFVTRAMKKVAATLTAIATAATVMVAGQGVAQAGPRDWLRPDATGHCDWDAVGFWVQRCDVFSPAMNRNIQVQIQPAQRGGNAGFYLLDGARATEVANAWTVDANAPASYVNHNITLVMPVGGAGSFYADWLAPASYDNSGPHFKWETFLTQELPAYLEAHFGVSRTNNSIAGLSMGGTAALNLAARNPAQFRQAMSWSGYLAMTLPGMEMMLRLAMWDVGRLNINAMYGAFFNPQRFENDPMWNLTGLQGKDVYISAASGFWSADDIAHYPLNQRITGSVLEAFSLYTSTLWELKARTQGVKVTVDYPPAGIHNWHQWRYQLERTKPRVLDVMNAW</sequence>
<keyword evidence="1" id="KW-0732">Signal</keyword>
<dbReference type="Pfam" id="PF00756">
    <property type="entry name" value="Esterase"/>
    <property type="match status" value="1"/>
</dbReference>
<organism evidence="2 3">
    <name type="scientific">Corynebacterium mustelae</name>
    <dbReference type="NCBI Taxonomy" id="571915"/>
    <lineage>
        <taxon>Bacteria</taxon>
        <taxon>Bacillati</taxon>
        <taxon>Actinomycetota</taxon>
        <taxon>Actinomycetes</taxon>
        <taxon>Mycobacteriales</taxon>
        <taxon>Corynebacteriaceae</taxon>
        <taxon>Corynebacterium</taxon>
    </lineage>
</organism>
<proteinExistence type="predicted"/>
<reference evidence="2 3" key="1">
    <citation type="journal article" date="2015" name="Genome Announc.">
        <title>Complete Genome Sequence of the Type Strain Corynebacterium mustelae DSM 45274, Isolated from Various Tissues of a Male Ferret with Lethal Sepsis.</title>
        <authorList>
            <person name="Ruckert C."/>
            <person name="Eimer J."/>
            <person name="Winkler A."/>
            <person name="Tauch A."/>
        </authorList>
    </citation>
    <scope>NUCLEOTIDE SEQUENCE [LARGE SCALE GENOMIC DNA]</scope>
    <source>
        <strain evidence="2 3">DSM 45274</strain>
    </source>
</reference>
<dbReference type="PANTHER" id="PTHR48098">
    <property type="entry name" value="ENTEROCHELIN ESTERASE-RELATED"/>
    <property type="match status" value="1"/>
</dbReference>
<evidence type="ECO:0000256" key="1">
    <source>
        <dbReference type="SAM" id="SignalP"/>
    </source>
</evidence>
<dbReference type="EMBL" id="CP011542">
    <property type="protein sequence ID" value="AKK07134.1"/>
    <property type="molecule type" value="Genomic_DNA"/>
</dbReference>
<dbReference type="OrthoDB" id="4366784at2"/>
<protein>
    <submittedName>
        <fullName evidence="2">Putative esterase</fullName>
    </submittedName>
</protein>
<gene>
    <name evidence="2" type="ORF">CMUST_14205</name>
</gene>
<dbReference type="Gene3D" id="3.40.50.1820">
    <property type="entry name" value="alpha/beta hydrolase"/>
    <property type="match status" value="1"/>
</dbReference>
<dbReference type="PATRIC" id="fig|571915.4.peg.3052"/>
<feature type="chain" id="PRO_5002554481" evidence="1">
    <location>
        <begin position="35"/>
        <end position="338"/>
    </location>
</feature>
<dbReference type="InterPro" id="IPR029058">
    <property type="entry name" value="AB_hydrolase_fold"/>
</dbReference>
<dbReference type="AlphaFoldDB" id="A0A0G3H183"/>
<dbReference type="KEGG" id="cmv:CMUST_14205"/>